<evidence type="ECO:0000313" key="1">
    <source>
        <dbReference type="EMBL" id="QLV31062.1"/>
    </source>
</evidence>
<dbReference type="AlphaFoldDB" id="A0AAP9TW43"/>
<dbReference type="EMBL" id="CP056573">
    <property type="protein sequence ID" value="QLV31062.1"/>
    <property type="molecule type" value="Genomic_DNA"/>
</dbReference>
<accession>A0AAP9TW43</accession>
<dbReference type="Proteomes" id="UP000512222">
    <property type="component" value="Chromosome"/>
</dbReference>
<organism evidence="1 2">
    <name type="scientific">Citrobacter freundii</name>
    <dbReference type="NCBI Taxonomy" id="546"/>
    <lineage>
        <taxon>Bacteria</taxon>
        <taxon>Pseudomonadati</taxon>
        <taxon>Pseudomonadota</taxon>
        <taxon>Gammaproteobacteria</taxon>
        <taxon>Enterobacterales</taxon>
        <taxon>Enterobacteriaceae</taxon>
        <taxon>Citrobacter</taxon>
        <taxon>Citrobacter freundii complex</taxon>
    </lineage>
</organism>
<reference evidence="2" key="1">
    <citation type="submission" date="2020-06" db="EMBL/GenBank/DDBJ databases">
        <title>REHAB project genomes.</title>
        <authorList>
            <person name="Shaw L.P."/>
        </authorList>
    </citation>
    <scope>NUCLEOTIDE SEQUENCE [LARGE SCALE GENOMIC DNA]</scope>
    <source>
        <strain evidence="2">RHBSTW-00370</strain>
    </source>
</reference>
<dbReference type="RefSeq" id="WP_181553580.1">
    <property type="nucleotide sequence ID" value="NZ_CP056573.1"/>
</dbReference>
<proteinExistence type="predicted"/>
<protein>
    <submittedName>
        <fullName evidence="1">Uncharacterized protein</fullName>
    </submittedName>
</protein>
<sequence>MVIVEKSFKSLEEVCSEIEEKECYIDPQESNPLASIAESFIIYGADGDVLYRWIKEQNCFFKNSPAFKDKRVKRNVSELSPFTSEGQFQWSTVWGLPPTNL</sequence>
<name>A0AAP9TW43_CITFR</name>
<evidence type="ECO:0000313" key="2">
    <source>
        <dbReference type="Proteomes" id="UP000512222"/>
    </source>
</evidence>
<gene>
    <name evidence="1" type="ORF">HV178_14230</name>
</gene>